<dbReference type="EMBL" id="NIRS01000006">
    <property type="protein sequence ID" value="PPK36746.1"/>
    <property type="molecule type" value="Genomic_DNA"/>
</dbReference>
<proteinExistence type="predicted"/>
<dbReference type="AlphaFoldDB" id="A0A2S6FH57"/>
<accession>A0A2S6FH57</accession>
<sequence>MTCPANSQLTEADLITLSLVFSKPLRLSLIELRRVLSNRRASFRTYEAGTVTFDMDAMLREVSSKCPSKIVEKLSELVAQGLCLQAISATPLSIPLTGTERISLRT</sequence>
<organism evidence="1 2">
    <name type="scientific">Pseudomonas laurylsulfatiphila</name>
    <dbReference type="NCBI Taxonomy" id="2011015"/>
    <lineage>
        <taxon>Bacteria</taxon>
        <taxon>Pseudomonadati</taxon>
        <taxon>Pseudomonadota</taxon>
        <taxon>Gammaproteobacteria</taxon>
        <taxon>Pseudomonadales</taxon>
        <taxon>Pseudomonadaceae</taxon>
        <taxon>Pseudomonas</taxon>
    </lineage>
</organism>
<protein>
    <submittedName>
        <fullName evidence="1">Uncharacterized protein</fullName>
    </submittedName>
</protein>
<evidence type="ECO:0000313" key="1">
    <source>
        <dbReference type="EMBL" id="PPK36746.1"/>
    </source>
</evidence>
<name>A0A2S6FH57_9PSED</name>
<evidence type="ECO:0000313" key="2">
    <source>
        <dbReference type="Proteomes" id="UP000238541"/>
    </source>
</evidence>
<dbReference type="Proteomes" id="UP000238541">
    <property type="component" value="Unassembled WGS sequence"/>
</dbReference>
<gene>
    <name evidence="1" type="ORF">CD175_22265</name>
</gene>
<comment type="caution">
    <text evidence="1">The sequence shown here is derived from an EMBL/GenBank/DDBJ whole genome shotgun (WGS) entry which is preliminary data.</text>
</comment>
<reference evidence="2" key="1">
    <citation type="submission" date="2017-06" db="EMBL/GenBank/DDBJ databases">
        <authorList>
            <person name="Furmanczyk E.M."/>
        </authorList>
    </citation>
    <scope>NUCLEOTIDE SEQUENCE [LARGE SCALE GENOMIC DNA]</scope>
    <source>
        <strain evidence="2">AP3_16</strain>
    </source>
</reference>
<keyword evidence="2" id="KW-1185">Reference proteome</keyword>